<dbReference type="GO" id="GO:0003735">
    <property type="term" value="F:structural constituent of ribosome"/>
    <property type="evidence" value="ECO:0007669"/>
    <property type="project" value="InterPro"/>
</dbReference>
<dbReference type="FunFam" id="3.90.930.12:FF:000002">
    <property type="entry name" value="50S ribosomal protein L6"/>
    <property type="match status" value="1"/>
</dbReference>
<dbReference type="PANTHER" id="PTHR11655">
    <property type="entry name" value="60S/50S RIBOSOMAL PROTEIN L6/L9"/>
    <property type="match status" value="1"/>
</dbReference>
<evidence type="ECO:0000256" key="2">
    <source>
        <dbReference type="ARBA" id="ARBA00022730"/>
    </source>
</evidence>
<evidence type="ECO:0000313" key="10">
    <source>
        <dbReference type="Proteomes" id="UP001314263"/>
    </source>
</evidence>
<keyword evidence="3" id="KW-0694">RNA-binding</keyword>
<keyword evidence="5 7" id="KW-0687">Ribonucleoprotein</keyword>
<dbReference type="EMBL" id="CAUYUE010000014">
    <property type="protein sequence ID" value="CAK0786519.1"/>
    <property type="molecule type" value="Genomic_DNA"/>
</dbReference>
<dbReference type="InterPro" id="IPR019906">
    <property type="entry name" value="Ribosomal_uL6_bac-type"/>
</dbReference>
<dbReference type="GO" id="GO:0006412">
    <property type="term" value="P:translation"/>
    <property type="evidence" value="ECO:0007669"/>
    <property type="project" value="InterPro"/>
</dbReference>
<keyword evidence="2" id="KW-0699">rRNA-binding</keyword>
<comment type="similarity">
    <text evidence="1 7">Belongs to the universal ribosomal protein uL6 family.</text>
</comment>
<dbReference type="HAMAP" id="MF_01365_B">
    <property type="entry name" value="Ribosomal_uL6_B"/>
    <property type="match status" value="1"/>
</dbReference>
<evidence type="ECO:0000256" key="3">
    <source>
        <dbReference type="ARBA" id="ARBA00022884"/>
    </source>
</evidence>
<dbReference type="FunFam" id="3.90.930.12:FF:000001">
    <property type="entry name" value="50S ribosomal protein L6"/>
    <property type="match status" value="1"/>
</dbReference>
<dbReference type="GO" id="GO:1990904">
    <property type="term" value="C:ribonucleoprotein complex"/>
    <property type="evidence" value="ECO:0007669"/>
    <property type="project" value="UniProtKB-KW"/>
</dbReference>
<protein>
    <recommendedName>
        <fullName evidence="6">Large ribosomal subunit protein uL6c</fullName>
    </recommendedName>
</protein>
<dbReference type="PRINTS" id="PR00059">
    <property type="entry name" value="RIBOSOMALL6"/>
</dbReference>
<dbReference type="PANTHER" id="PTHR11655:SF14">
    <property type="entry name" value="LARGE RIBOSOMAL SUBUNIT PROTEIN UL6M"/>
    <property type="match status" value="1"/>
</dbReference>
<dbReference type="PROSITE" id="PS51257">
    <property type="entry name" value="PROKAR_LIPOPROTEIN"/>
    <property type="match status" value="1"/>
</dbReference>
<feature type="domain" description="Large ribosomal subunit protein uL6 alpha-beta" evidence="8">
    <location>
        <begin position="61"/>
        <end position="132"/>
    </location>
</feature>
<dbReference type="Pfam" id="PF00347">
    <property type="entry name" value="Ribosomal_L6"/>
    <property type="match status" value="2"/>
</dbReference>
<accession>A0AAV1IHF1</accession>
<name>A0AAV1IHF1_9CHLO</name>
<keyword evidence="10" id="KW-1185">Reference proteome</keyword>
<proteinExistence type="inferred from homology"/>
<evidence type="ECO:0000256" key="7">
    <source>
        <dbReference type="RuleBase" id="RU003869"/>
    </source>
</evidence>
<dbReference type="InterPro" id="IPR036789">
    <property type="entry name" value="Ribosomal_uL6-like_a/b-dom_sf"/>
</dbReference>
<dbReference type="InterPro" id="IPR000702">
    <property type="entry name" value="Ribosomal_uL6-like"/>
</dbReference>
<dbReference type="Gene3D" id="3.90.930.12">
    <property type="entry name" value="Ribosomal protein L6, alpha-beta domain"/>
    <property type="match status" value="2"/>
</dbReference>
<evidence type="ECO:0000259" key="8">
    <source>
        <dbReference type="Pfam" id="PF00347"/>
    </source>
</evidence>
<evidence type="ECO:0000256" key="4">
    <source>
        <dbReference type="ARBA" id="ARBA00022980"/>
    </source>
</evidence>
<reference evidence="9 10" key="1">
    <citation type="submission" date="2023-10" db="EMBL/GenBank/DDBJ databases">
        <authorList>
            <person name="Maclean D."/>
            <person name="Macfadyen A."/>
        </authorList>
    </citation>
    <scope>NUCLEOTIDE SEQUENCE [LARGE SCALE GENOMIC DNA]</scope>
</reference>
<dbReference type="SUPFAM" id="SSF56053">
    <property type="entry name" value="Ribosomal protein L6"/>
    <property type="match status" value="2"/>
</dbReference>
<comment type="caution">
    <text evidence="9">The sequence shown here is derived from an EMBL/GenBank/DDBJ whole genome shotgun (WGS) entry which is preliminary data.</text>
</comment>
<gene>
    <name evidence="9" type="primary">RPL6_1</name>
    <name evidence="9" type="ORF">CVIRNUC_009732</name>
</gene>
<sequence>MNPRLAASHSGFAGCSACFQQSALRCLPRRQPLLIQCVKVQAPKDAEFKKESRIGKAPIKVPAGVTIKLESDLLEVKGAKGQLSLAIPSMVEIRQAEGTLRVFKTEENRRANCTHGLIRALANNMIIGVSEGWTKQLQLIGVGYRATVNGNMLVLNLGFSHPVEMPIPDGIQVKVEKLINMTITGYDKEVVGQFAASIRARRPPEPYKQKGVRYLGEYIRKKEGKRGK</sequence>
<feature type="domain" description="Large ribosomal subunit protein uL6 alpha-beta" evidence="8">
    <location>
        <begin position="140"/>
        <end position="214"/>
    </location>
</feature>
<evidence type="ECO:0000313" key="9">
    <source>
        <dbReference type="EMBL" id="CAK0786519.1"/>
    </source>
</evidence>
<organism evidence="9 10">
    <name type="scientific">Coccomyxa viridis</name>
    <dbReference type="NCBI Taxonomy" id="1274662"/>
    <lineage>
        <taxon>Eukaryota</taxon>
        <taxon>Viridiplantae</taxon>
        <taxon>Chlorophyta</taxon>
        <taxon>core chlorophytes</taxon>
        <taxon>Trebouxiophyceae</taxon>
        <taxon>Trebouxiophyceae incertae sedis</taxon>
        <taxon>Coccomyxaceae</taxon>
        <taxon>Coccomyxa</taxon>
    </lineage>
</organism>
<dbReference type="GO" id="GO:0005840">
    <property type="term" value="C:ribosome"/>
    <property type="evidence" value="ECO:0007669"/>
    <property type="project" value="UniProtKB-KW"/>
</dbReference>
<dbReference type="AlphaFoldDB" id="A0AAV1IHF1"/>
<evidence type="ECO:0000256" key="6">
    <source>
        <dbReference type="ARBA" id="ARBA00069413"/>
    </source>
</evidence>
<dbReference type="InterPro" id="IPR020040">
    <property type="entry name" value="Ribosomal_uL6_a/b-dom"/>
</dbReference>
<keyword evidence="4 7" id="KW-0689">Ribosomal protein</keyword>
<dbReference type="GO" id="GO:0019843">
    <property type="term" value="F:rRNA binding"/>
    <property type="evidence" value="ECO:0007669"/>
    <property type="project" value="UniProtKB-KW"/>
</dbReference>
<evidence type="ECO:0000256" key="1">
    <source>
        <dbReference type="ARBA" id="ARBA00009356"/>
    </source>
</evidence>
<evidence type="ECO:0000256" key="5">
    <source>
        <dbReference type="ARBA" id="ARBA00023274"/>
    </source>
</evidence>
<dbReference type="NCBIfam" id="TIGR03654">
    <property type="entry name" value="L6_bact"/>
    <property type="match status" value="1"/>
</dbReference>
<dbReference type="Proteomes" id="UP001314263">
    <property type="component" value="Unassembled WGS sequence"/>
</dbReference>